<evidence type="ECO:0000313" key="9">
    <source>
        <dbReference type="Proteomes" id="UP000249829"/>
    </source>
</evidence>
<feature type="domain" description="Amino acid permease/ SLC12A" evidence="7">
    <location>
        <begin position="2"/>
        <end position="454"/>
    </location>
</feature>
<evidence type="ECO:0000256" key="2">
    <source>
        <dbReference type="ARBA" id="ARBA00022692"/>
    </source>
</evidence>
<feature type="transmembrane region" description="Helical" evidence="6">
    <location>
        <begin position="275"/>
        <end position="295"/>
    </location>
</feature>
<dbReference type="OMA" id="SRTLCAM"/>
<keyword evidence="9" id="KW-1185">Reference proteome</keyword>
<dbReference type="PANTHER" id="PTHR43341">
    <property type="entry name" value="AMINO ACID PERMEASE"/>
    <property type="match status" value="1"/>
</dbReference>
<feature type="transmembrane region" description="Helical" evidence="6">
    <location>
        <begin position="135"/>
        <end position="155"/>
    </location>
</feature>
<reference evidence="8 9" key="1">
    <citation type="submission" date="2018-02" db="EMBL/GenBank/DDBJ databases">
        <title>The genomes of Aspergillus section Nigri reveals drivers in fungal speciation.</title>
        <authorList>
            <consortium name="DOE Joint Genome Institute"/>
            <person name="Vesth T.C."/>
            <person name="Nybo J."/>
            <person name="Theobald S."/>
            <person name="Brandl J."/>
            <person name="Frisvad J.C."/>
            <person name="Nielsen K.F."/>
            <person name="Lyhne E.K."/>
            <person name="Kogle M.E."/>
            <person name="Kuo A."/>
            <person name="Riley R."/>
            <person name="Clum A."/>
            <person name="Nolan M."/>
            <person name="Lipzen A."/>
            <person name="Salamov A."/>
            <person name="Henrissat B."/>
            <person name="Wiebenga A."/>
            <person name="De vries R.P."/>
            <person name="Grigoriev I.V."/>
            <person name="Mortensen U.H."/>
            <person name="Andersen M.R."/>
            <person name="Baker S.E."/>
        </authorList>
    </citation>
    <scope>NUCLEOTIDE SEQUENCE [LARGE SCALE GENOMIC DNA]</scope>
    <source>
        <strain evidence="8 9">CBS 115571</strain>
    </source>
</reference>
<feature type="region of interest" description="Disordered" evidence="5">
    <location>
        <begin position="479"/>
        <end position="519"/>
    </location>
</feature>
<feature type="transmembrane region" description="Helical" evidence="6">
    <location>
        <begin position="229"/>
        <end position="248"/>
    </location>
</feature>
<proteinExistence type="predicted"/>
<feature type="transmembrane region" description="Helical" evidence="6">
    <location>
        <begin position="328"/>
        <end position="347"/>
    </location>
</feature>
<organism evidence="8 9">
    <name type="scientific">Aspergillus violaceofuscus (strain CBS 115571)</name>
    <dbReference type="NCBI Taxonomy" id="1450538"/>
    <lineage>
        <taxon>Eukaryota</taxon>
        <taxon>Fungi</taxon>
        <taxon>Dikarya</taxon>
        <taxon>Ascomycota</taxon>
        <taxon>Pezizomycotina</taxon>
        <taxon>Eurotiomycetes</taxon>
        <taxon>Eurotiomycetidae</taxon>
        <taxon>Eurotiales</taxon>
        <taxon>Aspergillaceae</taxon>
        <taxon>Aspergillus</taxon>
    </lineage>
</organism>
<feature type="transmembrane region" description="Helical" evidence="6">
    <location>
        <begin position="359"/>
        <end position="380"/>
    </location>
</feature>
<dbReference type="GO" id="GO:0016020">
    <property type="term" value="C:membrane"/>
    <property type="evidence" value="ECO:0007669"/>
    <property type="project" value="UniProtKB-SubCell"/>
</dbReference>
<dbReference type="PANTHER" id="PTHR43341:SF34">
    <property type="entry name" value="TRANSPORTER, PUTATIVE (EUROFUNG)-RELATED"/>
    <property type="match status" value="1"/>
</dbReference>
<name>A0A2V5H277_ASPV1</name>
<sequence>MILSTLGTGLFIGAGQALAVGGPAALVGSYVFFSILMYCLTTAVAEVAAHQPRPFGTLITHGYQYSSGHLGFSLAYLRWYTLAMMVPFEVTTAMISLGQWDPAPSVAIRITAVTLAIFLFNMLPEREFMRSEIIFTGLKLFTAVGFMIVSIYMAIRGIPGTSIRGFHYWHEPGPFSEYLVSGNGGRALGFLQCLLYTVIAFSFVPELIVQKVERREAENPSSILRSTRLASLLLFTLYTVSAFMMTFMSPFDEPSLTNDGLGAGASPFVVGIDRAGIRALSILARAMICISSVASGRSFLHHSSRTLCALAETGHAPTLFTARNRLSVPYVAVVASALFAVFGYLSVSVSSSSVHNSLLYFITTSGSISWLGACLVYIRFRRQTADEGFLQVYQSSIQPYGVYLAVVGCAVLPIANSLLMAFPSPPADEAPALSGLKIRNAVPVYTSIAIFWMLYLSHRFRTSLTQGFTSFRTIPNEQAQNKARAGSARSSGQRVWWEMARSRKDSPPHPAEAESTMGP</sequence>
<evidence type="ECO:0000256" key="5">
    <source>
        <dbReference type="SAM" id="MobiDB-lite"/>
    </source>
</evidence>
<dbReference type="STRING" id="1450538.A0A2V5H277"/>
<dbReference type="AlphaFoldDB" id="A0A2V5H277"/>
<accession>A0A2V5H277</accession>
<dbReference type="InterPro" id="IPR050524">
    <property type="entry name" value="APC_YAT"/>
</dbReference>
<dbReference type="Pfam" id="PF00324">
    <property type="entry name" value="AA_permease"/>
    <property type="match status" value="1"/>
</dbReference>
<dbReference type="EMBL" id="KZ825153">
    <property type="protein sequence ID" value="PYI17691.1"/>
    <property type="molecule type" value="Genomic_DNA"/>
</dbReference>
<dbReference type="Gene3D" id="1.20.1740.10">
    <property type="entry name" value="Amino acid/polyamine transporter I"/>
    <property type="match status" value="1"/>
</dbReference>
<evidence type="ECO:0000256" key="4">
    <source>
        <dbReference type="ARBA" id="ARBA00023136"/>
    </source>
</evidence>
<keyword evidence="3 6" id="KW-1133">Transmembrane helix</keyword>
<dbReference type="InterPro" id="IPR004841">
    <property type="entry name" value="AA-permease/SLC12A_dom"/>
</dbReference>
<feature type="transmembrane region" description="Helical" evidence="6">
    <location>
        <begin position="79"/>
        <end position="100"/>
    </location>
</feature>
<evidence type="ECO:0000313" key="8">
    <source>
        <dbReference type="EMBL" id="PYI17691.1"/>
    </source>
</evidence>
<evidence type="ECO:0000259" key="7">
    <source>
        <dbReference type="Pfam" id="PF00324"/>
    </source>
</evidence>
<dbReference type="PIRSF" id="PIRSF006060">
    <property type="entry name" value="AA_transporter"/>
    <property type="match status" value="1"/>
</dbReference>
<gene>
    <name evidence="8" type="ORF">BO99DRAFT_337211</name>
</gene>
<protein>
    <submittedName>
        <fullName evidence="8">PHD finger and SET domain protein</fullName>
    </submittedName>
</protein>
<feature type="transmembrane region" description="Helical" evidence="6">
    <location>
        <begin position="442"/>
        <end position="458"/>
    </location>
</feature>
<evidence type="ECO:0000256" key="6">
    <source>
        <dbReference type="SAM" id="Phobius"/>
    </source>
</evidence>
<dbReference type="Proteomes" id="UP000249829">
    <property type="component" value="Unassembled WGS sequence"/>
</dbReference>
<comment type="subcellular location">
    <subcellularLocation>
        <location evidence="1">Membrane</location>
        <topology evidence="1">Multi-pass membrane protein</topology>
    </subcellularLocation>
</comment>
<keyword evidence="2 6" id="KW-0812">Transmembrane</keyword>
<feature type="transmembrane region" description="Helical" evidence="6">
    <location>
        <begin position="187"/>
        <end position="209"/>
    </location>
</feature>
<dbReference type="GO" id="GO:0015171">
    <property type="term" value="F:amino acid transmembrane transporter activity"/>
    <property type="evidence" value="ECO:0007669"/>
    <property type="project" value="TreeGrafter"/>
</dbReference>
<evidence type="ECO:0000256" key="1">
    <source>
        <dbReference type="ARBA" id="ARBA00004141"/>
    </source>
</evidence>
<feature type="transmembrane region" description="Helical" evidence="6">
    <location>
        <begin position="106"/>
        <end position="123"/>
    </location>
</feature>
<evidence type="ECO:0000256" key="3">
    <source>
        <dbReference type="ARBA" id="ARBA00022989"/>
    </source>
</evidence>
<keyword evidence="4 6" id="KW-0472">Membrane</keyword>
<feature type="transmembrane region" description="Helical" evidence="6">
    <location>
        <begin position="400"/>
        <end position="422"/>
    </location>
</feature>